<feature type="transmembrane region" description="Helical" evidence="7">
    <location>
        <begin position="147"/>
        <end position="165"/>
    </location>
</feature>
<evidence type="ECO:0000256" key="3">
    <source>
        <dbReference type="ARBA" id="ARBA00022475"/>
    </source>
</evidence>
<dbReference type="InterPro" id="IPR000917">
    <property type="entry name" value="Sulfatase_N"/>
</dbReference>
<dbReference type="GO" id="GO:0005886">
    <property type="term" value="C:plasma membrane"/>
    <property type="evidence" value="ECO:0007669"/>
    <property type="project" value="UniProtKB-SubCell"/>
</dbReference>
<evidence type="ECO:0000256" key="1">
    <source>
        <dbReference type="ARBA" id="ARBA00004651"/>
    </source>
</evidence>
<dbReference type="EMBL" id="JPVN01000016">
    <property type="protein sequence ID" value="KGR77747.1"/>
    <property type="molecule type" value="Genomic_DNA"/>
</dbReference>
<evidence type="ECO:0000313" key="10">
    <source>
        <dbReference type="Proteomes" id="UP000030416"/>
    </source>
</evidence>
<feature type="transmembrane region" description="Helical" evidence="7">
    <location>
        <begin position="44"/>
        <end position="62"/>
    </location>
</feature>
<evidence type="ECO:0000313" key="9">
    <source>
        <dbReference type="EMBL" id="KGR77747.1"/>
    </source>
</evidence>
<dbReference type="Proteomes" id="UP000030416">
    <property type="component" value="Unassembled WGS sequence"/>
</dbReference>
<evidence type="ECO:0000256" key="2">
    <source>
        <dbReference type="ARBA" id="ARBA00004936"/>
    </source>
</evidence>
<keyword evidence="6 7" id="KW-0472">Membrane</keyword>
<organism evidence="9 10">
    <name type="scientific">Ureibacillus manganicus DSM 26584</name>
    <dbReference type="NCBI Taxonomy" id="1384049"/>
    <lineage>
        <taxon>Bacteria</taxon>
        <taxon>Bacillati</taxon>
        <taxon>Bacillota</taxon>
        <taxon>Bacilli</taxon>
        <taxon>Bacillales</taxon>
        <taxon>Caryophanaceae</taxon>
        <taxon>Ureibacillus</taxon>
    </lineage>
</organism>
<keyword evidence="10" id="KW-1185">Reference proteome</keyword>
<dbReference type="RefSeq" id="WP_036187819.1">
    <property type="nucleotide sequence ID" value="NZ_AVDA01000016.1"/>
</dbReference>
<evidence type="ECO:0000259" key="8">
    <source>
        <dbReference type="Pfam" id="PF00884"/>
    </source>
</evidence>
<reference evidence="9 10" key="1">
    <citation type="submission" date="2014-02" db="EMBL/GenBank/DDBJ databases">
        <title>Draft genome sequence of Lysinibacillus manganicus DSM 26584T.</title>
        <authorList>
            <person name="Zhang F."/>
            <person name="Wang G."/>
            <person name="Zhang L."/>
        </authorList>
    </citation>
    <scope>NUCLEOTIDE SEQUENCE [LARGE SCALE GENOMIC DNA]</scope>
    <source>
        <strain evidence="9 10">DSM 26584</strain>
    </source>
</reference>
<comment type="pathway">
    <text evidence="2">Cell wall biogenesis; lipoteichoic acid biosynthesis.</text>
</comment>
<evidence type="ECO:0000256" key="5">
    <source>
        <dbReference type="ARBA" id="ARBA00022989"/>
    </source>
</evidence>
<keyword evidence="4 7" id="KW-0812">Transmembrane</keyword>
<comment type="caution">
    <text evidence="9">The sequence shown here is derived from an EMBL/GenBank/DDBJ whole genome shotgun (WGS) entry which is preliminary data.</text>
</comment>
<dbReference type="CDD" id="cd16015">
    <property type="entry name" value="LTA_synthase"/>
    <property type="match status" value="1"/>
</dbReference>
<feature type="domain" description="Sulfatase N-terminal" evidence="8">
    <location>
        <begin position="247"/>
        <end position="532"/>
    </location>
</feature>
<dbReference type="eggNOG" id="COG1368">
    <property type="taxonomic scope" value="Bacteria"/>
</dbReference>
<feature type="transmembrane region" description="Helical" evidence="7">
    <location>
        <begin position="109"/>
        <end position="135"/>
    </location>
</feature>
<evidence type="ECO:0000256" key="7">
    <source>
        <dbReference type="SAM" id="Phobius"/>
    </source>
</evidence>
<dbReference type="InterPro" id="IPR050448">
    <property type="entry name" value="OpgB/LTA_synthase_biosynth"/>
</dbReference>
<keyword evidence="5 7" id="KW-1133">Transmembrane helix</keyword>
<dbReference type="Gene3D" id="3.40.720.10">
    <property type="entry name" value="Alkaline Phosphatase, subunit A"/>
    <property type="match status" value="1"/>
</dbReference>
<keyword evidence="3" id="KW-1003">Cell membrane</keyword>
<dbReference type="STRING" id="1384049.CD29_13945"/>
<dbReference type="PANTHER" id="PTHR47371">
    <property type="entry name" value="LIPOTEICHOIC ACID SYNTHASE"/>
    <property type="match status" value="1"/>
</dbReference>
<feature type="transmembrane region" description="Helical" evidence="7">
    <location>
        <begin position="69"/>
        <end position="89"/>
    </location>
</feature>
<dbReference type="Pfam" id="PF00884">
    <property type="entry name" value="Sulfatase"/>
    <property type="match status" value="1"/>
</dbReference>
<evidence type="ECO:0000256" key="4">
    <source>
        <dbReference type="ARBA" id="ARBA00022692"/>
    </source>
</evidence>
<name>A0A0A3ISE0_9BACL</name>
<gene>
    <name evidence="9" type="ORF">CD29_13945</name>
</gene>
<protein>
    <recommendedName>
        <fullName evidence="8">Sulfatase N-terminal domain-containing protein</fullName>
    </recommendedName>
</protein>
<dbReference type="PANTHER" id="PTHR47371:SF3">
    <property type="entry name" value="PHOSPHOGLYCEROL TRANSFERASE I"/>
    <property type="match status" value="1"/>
</dbReference>
<proteinExistence type="predicted"/>
<dbReference type="AlphaFoldDB" id="A0A0A3ISE0"/>
<accession>A0A0A3ISE0</accession>
<evidence type="ECO:0000256" key="6">
    <source>
        <dbReference type="ARBA" id="ARBA00023136"/>
    </source>
</evidence>
<sequence>MERIKSIHLTIVLIFTANLIIIFFHSQLQLIDALENLRQYWHNYLFNGILLYLLYVLFLVIFNRKMLAWFAFFSTIILFSIANFLKLSYRSEPLLPSDFSMIFQLQQILQLINFGHMLISIVLIGVLLALLIYLIKLKEKRVFKSKIRLFIGFILFLFIVCIFYSKHPNNPYTLVSNAFGISDTYWDMTDDYSQNGPVAGFLKNIDVVVMEDEPEGYSIEAISAIVEKYKEKALEHNSDLATLEDHTVIYILSESFMDPLRIPNLELSADPIPYIRYLMEETTSGLILGSNFGGGTANVEYEILTSISMNDFDSSLRIPYTLLVPNLQRVPNITNLFDHRIAIHSYNANLYRRKEVFDKFGFDLFIHEGGTPDLTYKETLDGGSYISDESAYQEVLDYLLDEDLTGDTFILLTTMQNHGPYSANQYETEIEVLNDMDENEKSKIQTYVHGVNATDLATEQFINQINEIDKPVTIVFFGDHMPSDVFDPLSENNEEDLNFYETEYFIYSNFETEKLNYPVISPYTMSSILFEHLNVAVTPYYELISELKETVPAIRWGEYYLQQNQTAIYWELPEDILEIVDDYRMIQYDINVGAQYSIDLGMFDYTK</sequence>
<feature type="transmembrane region" description="Helical" evidence="7">
    <location>
        <begin position="7"/>
        <end position="24"/>
    </location>
</feature>
<dbReference type="OrthoDB" id="243547at2"/>
<comment type="subcellular location">
    <subcellularLocation>
        <location evidence="1">Cell membrane</location>
        <topology evidence="1">Multi-pass membrane protein</topology>
    </subcellularLocation>
</comment>
<dbReference type="InterPro" id="IPR017850">
    <property type="entry name" value="Alkaline_phosphatase_core_sf"/>
</dbReference>